<dbReference type="InterPro" id="IPR051213">
    <property type="entry name" value="START_lipid_transfer"/>
</dbReference>
<dbReference type="InterPro" id="IPR002913">
    <property type="entry name" value="START_lipid-bd_dom"/>
</dbReference>
<evidence type="ECO:0000313" key="2">
    <source>
        <dbReference type="EMBL" id="CAE0232490.1"/>
    </source>
</evidence>
<dbReference type="GO" id="GO:0008289">
    <property type="term" value="F:lipid binding"/>
    <property type="evidence" value="ECO:0007669"/>
    <property type="project" value="InterPro"/>
</dbReference>
<dbReference type="PANTHER" id="PTHR19308">
    <property type="entry name" value="PHOSPHATIDYLCHOLINE TRANSFER PROTEIN"/>
    <property type="match status" value="1"/>
</dbReference>
<feature type="domain" description="START" evidence="1">
    <location>
        <begin position="60"/>
        <end position="202"/>
    </location>
</feature>
<dbReference type="GO" id="GO:0005737">
    <property type="term" value="C:cytoplasm"/>
    <property type="evidence" value="ECO:0007669"/>
    <property type="project" value="UniProtKB-ARBA"/>
</dbReference>
<dbReference type="AlphaFoldDB" id="A0A7S3FXL6"/>
<dbReference type="InterPro" id="IPR023393">
    <property type="entry name" value="START-like_dom_sf"/>
</dbReference>
<reference evidence="2" key="1">
    <citation type="submission" date="2021-01" db="EMBL/GenBank/DDBJ databases">
        <authorList>
            <person name="Corre E."/>
            <person name="Pelletier E."/>
            <person name="Niang G."/>
            <person name="Scheremetjew M."/>
            <person name="Finn R."/>
            <person name="Kale V."/>
            <person name="Holt S."/>
            <person name="Cochrane G."/>
            <person name="Meng A."/>
            <person name="Brown T."/>
            <person name="Cohen L."/>
        </authorList>
    </citation>
    <scope>NUCLEOTIDE SEQUENCE</scope>
    <source>
        <strain evidence="2">Ras09</strain>
    </source>
</reference>
<dbReference type="PROSITE" id="PS50848">
    <property type="entry name" value="START"/>
    <property type="match status" value="1"/>
</dbReference>
<organism evidence="2">
    <name type="scientific">Strombidium rassoulzadegani</name>
    <dbReference type="NCBI Taxonomy" id="1082188"/>
    <lineage>
        <taxon>Eukaryota</taxon>
        <taxon>Sar</taxon>
        <taxon>Alveolata</taxon>
        <taxon>Ciliophora</taxon>
        <taxon>Intramacronucleata</taxon>
        <taxon>Spirotrichea</taxon>
        <taxon>Oligotrichia</taxon>
        <taxon>Strombidiidae</taxon>
        <taxon>Strombidium</taxon>
    </lineage>
</organism>
<dbReference type="Gene3D" id="3.30.530.20">
    <property type="match status" value="1"/>
</dbReference>
<dbReference type="PANTHER" id="PTHR19308:SF14">
    <property type="entry name" value="START DOMAIN-CONTAINING PROTEIN"/>
    <property type="match status" value="1"/>
</dbReference>
<protein>
    <recommendedName>
        <fullName evidence="1">START domain-containing protein</fullName>
    </recommendedName>
</protein>
<sequence length="227" mass="25138">MESGAASALVKEFEEFEAASEKFEHTFENNFDNNDGGYGFRAKSGSVPGETKVNFVLQMIIPDVEVDAVYDLISNLPERLKWDKRWLEGKVVEDKPESSILYWKTPKPPIPLVSSREMLVEIFNLKNGLGDGKHIQVMKSAEHPNHPVKSGMFADVRGTIVIYGTKIEKNPKGSGVLLTESRSFKMNGSIPGVAVSKASTVVPEKTFIGWKSVFDCIREGKPIAMTT</sequence>
<accession>A0A7S3FXL6</accession>
<evidence type="ECO:0000259" key="1">
    <source>
        <dbReference type="PROSITE" id="PS50848"/>
    </source>
</evidence>
<name>A0A7S3FXL6_9SPIT</name>
<dbReference type="SUPFAM" id="SSF55961">
    <property type="entry name" value="Bet v1-like"/>
    <property type="match status" value="1"/>
</dbReference>
<proteinExistence type="predicted"/>
<gene>
    <name evidence="2" type="ORF">SRAS04492_LOCUS4288</name>
</gene>
<dbReference type="EMBL" id="HBIA01008423">
    <property type="protein sequence ID" value="CAE0232490.1"/>
    <property type="molecule type" value="Transcribed_RNA"/>
</dbReference>